<evidence type="ECO:0000256" key="9">
    <source>
        <dbReference type="ARBA" id="ARBA00022840"/>
    </source>
</evidence>
<dbReference type="InterPro" id="IPR015813">
    <property type="entry name" value="Pyrv/PenolPyrv_kinase-like_dom"/>
</dbReference>
<evidence type="ECO:0000259" key="13">
    <source>
        <dbReference type="Pfam" id="PF01326"/>
    </source>
</evidence>
<evidence type="ECO:0000256" key="2">
    <source>
        <dbReference type="ARBA" id="ARBA00007837"/>
    </source>
</evidence>
<keyword evidence="16" id="KW-1185">Reference proteome</keyword>
<evidence type="ECO:0000256" key="8">
    <source>
        <dbReference type="ARBA" id="ARBA00022777"/>
    </source>
</evidence>
<dbReference type="InterPro" id="IPR036637">
    <property type="entry name" value="Phosphohistidine_dom_sf"/>
</dbReference>
<dbReference type="PANTHER" id="PTHR22931">
    <property type="entry name" value="PHOSPHOENOLPYRUVATE DIKINASE-RELATED"/>
    <property type="match status" value="1"/>
</dbReference>
<dbReference type="InterPro" id="IPR013815">
    <property type="entry name" value="ATP_grasp_subdomain_1"/>
</dbReference>
<evidence type="ECO:0000259" key="12">
    <source>
        <dbReference type="Pfam" id="PF00391"/>
    </source>
</evidence>
<feature type="domain" description="Pyruvate phosphate dikinase AMP/ATP-binding" evidence="13">
    <location>
        <begin position="303"/>
        <end position="348"/>
    </location>
</feature>
<dbReference type="SUPFAM" id="SSF52009">
    <property type="entry name" value="Phosphohistidine domain"/>
    <property type="match status" value="1"/>
</dbReference>
<dbReference type="PIRSF" id="PIRSF000853">
    <property type="entry name" value="PPDK"/>
    <property type="match status" value="1"/>
</dbReference>
<dbReference type="InterPro" id="IPR008279">
    <property type="entry name" value="PEP-util_enz_mobile_dom"/>
</dbReference>
<comment type="cofactor">
    <cofactor evidence="1 11">
        <name>Mg(2+)</name>
        <dbReference type="ChEBI" id="CHEBI:18420"/>
    </cofactor>
</comment>
<dbReference type="EMBL" id="JAGGLB010000002">
    <property type="protein sequence ID" value="MBP1989092.1"/>
    <property type="molecule type" value="Genomic_DNA"/>
</dbReference>
<keyword evidence="9" id="KW-0067">ATP-binding</keyword>
<proteinExistence type="inferred from homology"/>
<dbReference type="Gene3D" id="3.50.30.10">
    <property type="entry name" value="Phosphohistidine domain"/>
    <property type="match status" value="1"/>
</dbReference>
<keyword evidence="7" id="KW-0547">Nucleotide-binding</keyword>
<dbReference type="PROSITE" id="PS00370">
    <property type="entry name" value="PEP_ENZYMES_PHOS_SITE"/>
    <property type="match status" value="1"/>
</dbReference>
<dbReference type="RefSeq" id="WP_209969914.1">
    <property type="nucleotide sequence ID" value="NZ_JAGGLB010000002.1"/>
</dbReference>
<gene>
    <name evidence="15" type="ORF">J2Z66_000687</name>
</gene>
<dbReference type="Gene3D" id="3.20.20.60">
    <property type="entry name" value="Phosphoenolpyruvate-binding domains"/>
    <property type="match status" value="1"/>
</dbReference>
<evidence type="ECO:0000313" key="16">
    <source>
        <dbReference type="Proteomes" id="UP001519287"/>
    </source>
</evidence>
<feature type="domain" description="Pyruvate phosphate dikinase AMP/ATP-binding" evidence="13">
    <location>
        <begin position="19"/>
        <end position="288"/>
    </location>
</feature>
<comment type="similarity">
    <text evidence="2 11">Belongs to the PEP-utilizing enzyme family.</text>
</comment>
<dbReference type="Pfam" id="PF01326">
    <property type="entry name" value="PPDK_N"/>
    <property type="match status" value="2"/>
</dbReference>
<dbReference type="InterPro" id="IPR018274">
    <property type="entry name" value="PEP_util_AS"/>
</dbReference>
<dbReference type="Gene3D" id="3.30.1490.20">
    <property type="entry name" value="ATP-grasp fold, A domain"/>
    <property type="match status" value="1"/>
</dbReference>
<evidence type="ECO:0000313" key="15">
    <source>
        <dbReference type="EMBL" id="MBP1989092.1"/>
    </source>
</evidence>
<organism evidence="15 16">
    <name type="scientific">Paenibacillus eucommiae</name>
    <dbReference type="NCBI Taxonomy" id="1355755"/>
    <lineage>
        <taxon>Bacteria</taxon>
        <taxon>Bacillati</taxon>
        <taxon>Bacillota</taxon>
        <taxon>Bacilli</taxon>
        <taxon>Bacillales</taxon>
        <taxon>Paenibacillaceae</taxon>
        <taxon>Paenibacillus</taxon>
    </lineage>
</organism>
<dbReference type="PROSITE" id="PS00742">
    <property type="entry name" value="PEP_ENZYMES_2"/>
    <property type="match status" value="1"/>
</dbReference>
<dbReference type="GO" id="GO:0050242">
    <property type="term" value="F:pyruvate, phosphate dikinase activity"/>
    <property type="evidence" value="ECO:0007669"/>
    <property type="project" value="UniProtKB-EC"/>
</dbReference>
<dbReference type="SUPFAM" id="SSF51621">
    <property type="entry name" value="Phosphoenolpyruvate/pyruvate domain"/>
    <property type="match status" value="1"/>
</dbReference>
<dbReference type="InterPro" id="IPR002192">
    <property type="entry name" value="PPDK_AMP/ATP-bd"/>
</dbReference>
<dbReference type="EC" id="2.7.9.1" evidence="3 11"/>
<keyword evidence="10" id="KW-0460">Magnesium</keyword>
<keyword evidence="8" id="KW-0418">Kinase</keyword>
<evidence type="ECO:0000256" key="7">
    <source>
        <dbReference type="ARBA" id="ARBA00022741"/>
    </source>
</evidence>
<comment type="caution">
    <text evidence="15">The sequence shown here is derived from an EMBL/GenBank/DDBJ whole genome shotgun (WGS) entry which is preliminary data.</text>
</comment>
<dbReference type="InterPro" id="IPR000121">
    <property type="entry name" value="PEP_util_C"/>
</dbReference>
<evidence type="ECO:0000259" key="14">
    <source>
        <dbReference type="Pfam" id="PF02896"/>
    </source>
</evidence>
<dbReference type="InterPro" id="IPR023151">
    <property type="entry name" value="PEP_util_CS"/>
</dbReference>
<keyword evidence="15" id="KW-0670">Pyruvate</keyword>
<name>A0ABS4INE1_9BACL</name>
<evidence type="ECO:0000256" key="3">
    <source>
        <dbReference type="ARBA" id="ARBA00011994"/>
    </source>
</evidence>
<dbReference type="Pfam" id="PF00391">
    <property type="entry name" value="PEP-utilizers"/>
    <property type="match status" value="1"/>
</dbReference>
<dbReference type="SUPFAM" id="SSF56059">
    <property type="entry name" value="Glutathione synthetase ATP-binding domain-like"/>
    <property type="match status" value="1"/>
</dbReference>
<sequence length="909" mass="100184">MNGKRVLHFQAGNAAMKTLLGGKGANLAEMTNAGLPVPPGFTVTTEACREYYANGSQLPQGLFEEIRTALIQVEASKKQTFGSVEDPLLVSVRSGSVTSMPGMMDTILNLGLNDETVEALARNTGNPRFAFDCYRRLIQMFGNVVFDIEGLHFEKLLHQMKAERSIHEDKDMPVEGWVAIIEKFKAIIEQRAKRSFPQDVYEQLELAVEAVFRSWNNQRAAVYRKVYGIPDSQGTAVNIQSMVFGNRGDDCGTGVLFTRNPSTGEKHLYGEYLTNAQGEDVVAGVRTPLPIAQLENEMPEVYAKLAHTAAKLEAHYKDMQDIEFTVEKGELFILQTRNGKRTAQAAVKLAVHFVNEGILSREEALQRIEVEHLDQLLHRAIDEDIKLDVLATGLPASPGAATGQAVFDADTAEEWVRSGKKVVLVSSETSPEDIHGVIAAEGVLTSRGGMTSHAAVVARGMGKPCVCGCEEVRIDEDEPQFRAGNVTVREGDWITLDGSTGRVILGTVELKEPEVSEELNELLQWADAVRKLEVRTNADTPEDAAKAREFGAQGIGLCRTEHMFMSAERLPVVQAMILADGLEERKVALEQLLPMQQSDFEGLFTAMSGLPVTIRLLDPPLHEFLPKLEELLIRQEQLKHEPQGQPAAANVDGALSSVPERIELDTLIRKVRNLQESNPMLGQRGCRLGILFPEIYEMQAVAIFRAVLACRSKGITVIPEIMIPLVGHSNELKAMRELVDRTAVQELGTELKHVVYKVGTMIEVPRAALTAAQIAQHADFFSFGTNDLTQMTFGYSRDDAEGKFLTHYVDHNILPKNPFQVLDTEGVGLLIDWAVKQGREQKPQLKTGICGEHGGDKESIFFCHQTGLNYVSCSPFRVPLARIAAAQAQITLGDKEEVRQLQESVSSSL</sequence>
<evidence type="ECO:0000256" key="6">
    <source>
        <dbReference type="ARBA" id="ARBA00022723"/>
    </source>
</evidence>
<accession>A0ABS4INE1</accession>
<feature type="domain" description="PEP-utilising enzyme mobile" evidence="12">
    <location>
        <begin position="420"/>
        <end position="501"/>
    </location>
</feature>
<comment type="catalytic activity">
    <reaction evidence="11">
        <text>pyruvate + phosphate + ATP = phosphoenolpyruvate + AMP + diphosphate + H(+)</text>
        <dbReference type="Rhea" id="RHEA:10756"/>
        <dbReference type="ChEBI" id="CHEBI:15361"/>
        <dbReference type="ChEBI" id="CHEBI:15378"/>
        <dbReference type="ChEBI" id="CHEBI:30616"/>
        <dbReference type="ChEBI" id="CHEBI:33019"/>
        <dbReference type="ChEBI" id="CHEBI:43474"/>
        <dbReference type="ChEBI" id="CHEBI:58702"/>
        <dbReference type="ChEBI" id="CHEBI:456215"/>
        <dbReference type="EC" id="2.7.9.1"/>
    </reaction>
</comment>
<dbReference type="Proteomes" id="UP001519287">
    <property type="component" value="Unassembled WGS sequence"/>
</dbReference>
<dbReference type="PANTHER" id="PTHR22931:SF9">
    <property type="entry name" value="PYRUVATE, PHOSPHATE DIKINASE 1, CHLOROPLASTIC"/>
    <property type="match status" value="1"/>
</dbReference>
<keyword evidence="5 15" id="KW-0808">Transferase</keyword>
<dbReference type="Pfam" id="PF02896">
    <property type="entry name" value="PEP-utilizers_C"/>
    <property type="match status" value="1"/>
</dbReference>
<evidence type="ECO:0000256" key="10">
    <source>
        <dbReference type="ARBA" id="ARBA00022842"/>
    </source>
</evidence>
<feature type="domain" description="PEP-utilising enzyme C-terminal" evidence="14">
    <location>
        <begin position="516"/>
        <end position="889"/>
    </location>
</feature>
<dbReference type="Gene3D" id="3.30.470.20">
    <property type="entry name" value="ATP-grasp fold, B domain"/>
    <property type="match status" value="1"/>
</dbReference>
<keyword evidence="6" id="KW-0479">Metal-binding</keyword>
<evidence type="ECO:0000256" key="11">
    <source>
        <dbReference type="PIRNR" id="PIRNR000853"/>
    </source>
</evidence>
<evidence type="ECO:0000256" key="1">
    <source>
        <dbReference type="ARBA" id="ARBA00001946"/>
    </source>
</evidence>
<evidence type="ECO:0000256" key="5">
    <source>
        <dbReference type="ARBA" id="ARBA00022679"/>
    </source>
</evidence>
<dbReference type="InterPro" id="IPR010121">
    <property type="entry name" value="Pyruvate_phosphate_dikinase"/>
</dbReference>
<dbReference type="NCBIfam" id="NF004531">
    <property type="entry name" value="PRK05878.1"/>
    <property type="match status" value="1"/>
</dbReference>
<dbReference type="Gene3D" id="1.20.80.30">
    <property type="match status" value="1"/>
</dbReference>
<reference evidence="15 16" key="1">
    <citation type="submission" date="2021-03" db="EMBL/GenBank/DDBJ databases">
        <title>Genomic Encyclopedia of Type Strains, Phase IV (KMG-IV): sequencing the most valuable type-strain genomes for metagenomic binning, comparative biology and taxonomic classification.</title>
        <authorList>
            <person name="Goeker M."/>
        </authorList>
    </citation>
    <scope>NUCLEOTIDE SEQUENCE [LARGE SCALE GENOMIC DNA]</scope>
    <source>
        <strain evidence="15 16">DSM 26048</strain>
    </source>
</reference>
<dbReference type="NCBIfam" id="TIGR01828">
    <property type="entry name" value="pyru_phos_dikin"/>
    <property type="match status" value="1"/>
</dbReference>
<protein>
    <recommendedName>
        <fullName evidence="4 11">Pyruvate, phosphate dikinase</fullName>
        <ecNumber evidence="3 11">2.7.9.1</ecNumber>
    </recommendedName>
</protein>
<dbReference type="InterPro" id="IPR040442">
    <property type="entry name" value="Pyrv_kinase-like_dom_sf"/>
</dbReference>
<evidence type="ECO:0000256" key="4">
    <source>
        <dbReference type="ARBA" id="ARBA00020138"/>
    </source>
</evidence>
<dbReference type="Gene3D" id="1.10.189.10">
    <property type="entry name" value="Pyruvate Phosphate Dikinase, domain 2"/>
    <property type="match status" value="1"/>
</dbReference>